<dbReference type="InterPro" id="IPR029063">
    <property type="entry name" value="SAM-dependent_MTases_sf"/>
</dbReference>
<keyword evidence="2" id="KW-0808">Transferase</keyword>
<evidence type="ECO:0000256" key="2">
    <source>
        <dbReference type="ARBA" id="ARBA00022679"/>
    </source>
</evidence>
<evidence type="ECO:0000256" key="1">
    <source>
        <dbReference type="ARBA" id="ARBA00022603"/>
    </source>
</evidence>
<dbReference type="CDD" id="cd02440">
    <property type="entry name" value="AdoMet_MTases"/>
    <property type="match status" value="1"/>
</dbReference>
<gene>
    <name evidence="5" type="ORF">NNX28_16115</name>
</gene>
<evidence type="ECO:0000256" key="3">
    <source>
        <dbReference type="ARBA" id="ARBA00022691"/>
    </source>
</evidence>
<feature type="domain" description="Methyltransferase" evidence="4">
    <location>
        <begin position="52"/>
        <end position="147"/>
    </location>
</feature>
<dbReference type="RefSeq" id="WP_255866478.1">
    <property type="nucleotide sequence ID" value="NZ_CP104263.1"/>
</dbReference>
<evidence type="ECO:0000259" key="4">
    <source>
        <dbReference type="Pfam" id="PF13649"/>
    </source>
</evidence>
<dbReference type="Proteomes" id="UP001206924">
    <property type="component" value="Unassembled WGS sequence"/>
</dbReference>
<sequence>MRNETLWEAKKRQNPEHSAWYISRFEAMREQGQDLDGEARLIDAMLPRGARILDAGCGPGRVGGELARRGHTVVGVDVDPELIDAARHDFPDLQWFVGDLAELDLPAEGVPEPFDVIVCAGNVMTFLAPGTAVDVLTRMRGHLAADGRIVVGFGGNRGYAFQAFFDDAAAAGLEVQQRFSTWDLRPFTPESDFLVAVLGRA</sequence>
<keyword evidence="6" id="KW-1185">Reference proteome</keyword>
<keyword evidence="1 5" id="KW-0489">Methyltransferase</keyword>
<dbReference type="EMBL" id="JANFLP010000018">
    <property type="protein sequence ID" value="MCQ1951447.1"/>
    <property type="molecule type" value="Genomic_DNA"/>
</dbReference>
<dbReference type="InterPro" id="IPR041698">
    <property type="entry name" value="Methyltransf_25"/>
</dbReference>
<protein>
    <submittedName>
        <fullName evidence="5">Class I SAM-dependent methyltransferase</fullName>
    </submittedName>
</protein>
<dbReference type="Gene3D" id="3.40.50.150">
    <property type="entry name" value="Vaccinia Virus protein VP39"/>
    <property type="match status" value="1"/>
</dbReference>
<organism evidence="5 6">
    <name type="scientific">Arthrobacter jinronghuae</name>
    <dbReference type="NCBI Taxonomy" id="2964609"/>
    <lineage>
        <taxon>Bacteria</taxon>
        <taxon>Bacillati</taxon>
        <taxon>Actinomycetota</taxon>
        <taxon>Actinomycetes</taxon>
        <taxon>Micrococcales</taxon>
        <taxon>Micrococcaceae</taxon>
        <taxon>Arthrobacter</taxon>
    </lineage>
</organism>
<dbReference type="GO" id="GO:0032259">
    <property type="term" value="P:methylation"/>
    <property type="evidence" value="ECO:0007669"/>
    <property type="project" value="UniProtKB-KW"/>
</dbReference>
<keyword evidence="3" id="KW-0949">S-adenosyl-L-methionine</keyword>
<dbReference type="Pfam" id="PF13649">
    <property type="entry name" value="Methyltransf_25"/>
    <property type="match status" value="1"/>
</dbReference>
<name>A0ABT1NWF9_9MICC</name>
<dbReference type="PANTHER" id="PTHR43464:SF19">
    <property type="entry name" value="UBIQUINONE BIOSYNTHESIS O-METHYLTRANSFERASE, MITOCHONDRIAL"/>
    <property type="match status" value="1"/>
</dbReference>
<reference evidence="5 6" key="1">
    <citation type="submission" date="2022-07" db="EMBL/GenBank/DDBJ databases">
        <title>Novel species in genus Arthrobacter.</title>
        <authorList>
            <person name="Liu Y."/>
        </authorList>
    </citation>
    <scope>NUCLEOTIDE SEQUENCE [LARGE SCALE GENOMIC DNA]</scope>
    <source>
        <strain evidence="6">zg-Y859</strain>
    </source>
</reference>
<dbReference type="SUPFAM" id="SSF53335">
    <property type="entry name" value="S-adenosyl-L-methionine-dependent methyltransferases"/>
    <property type="match status" value="1"/>
</dbReference>
<evidence type="ECO:0000313" key="5">
    <source>
        <dbReference type="EMBL" id="MCQ1951447.1"/>
    </source>
</evidence>
<dbReference type="GO" id="GO:0008168">
    <property type="term" value="F:methyltransferase activity"/>
    <property type="evidence" value="ECO:0007669"/>
    <property type="project" value="UniProtKB-KW"/>
</dbReference>
<dbReference type="PANTHER" id="PTHR43464">
    <property type="entry name" value="METHYLTRANSFERASE"/>
    <property type="match status" value="1"/>
</dbReference>
<accession>A0ABT1NWF9</accession>
<comment type="caution">
    <text evidence="5">The sequence shown here is derived from an EMBL/GenBank/DDBJ whole genome shotgun (WGS) entry which is preliminary data.</text>
</comment>
<proteinExistence type="predicted"/>
<evidence type="ECO:0000313" key="6">
    <source>
        <dbReference type="Proteomes" id="UP001206924"/>
    </source>
</evidence>